<proteinExistence type="predicted"/>
<organism evidence="1">
    <name type="scientific">Pectinophora gossypiella</name>
    <name type="common">Cotton pink bollworm</name>
    <name type="synonym">Depressaria gossypiella</name>
    <dbReference type="NCBI Taxonomy" id="13191"/>
    <lineage>
        <taxon>Eukaryota</taxon>
        <taxon>Metazoa</taxon>
        <taxon>Ecdysozoa</taxon>
        <taxon>Arthropoda</taxon>
        <taxon>Hexapoda</taxon>
        <taxon>Insecta</taxon>
        <taxon>Pterygota</taxon>
        <taxon>Neoptera</taxon>
        <taxon>Endopterygota</taxon>
        <taxon>Lepidoptera</taxon>
        <taxon>Glossata</taxon>
        <taxon>Ditrysia</taxon>
        <taxon>Gelechioidea</taxon>
        <taxon>Gelechiidae</taxon>
        <taxon>Apatetrinae</taxon>
        <taxon>Pectinophora</taxon>
    </lineage>
</organism>
<feature type="non-terminal residue" evidence="1">
    <location>
        <position position="137"/>
    </location>
</feature>
<dbReference type="AlphaFoldDB" id="A0A1E1WV80"/>
<accession>A0A1E1WV80</accession>
<dbReference type="OrthoDB" id="10051111at2759"/>
<feature type="non-terminal residue" evidence="1">
    <location>
        <position position="1"/>
    </location>
</feature>
<reference evidence="1" key="1">
    <citation type="submission" date="2015-09" db="EMBL/GenBank/DDBJ databases">
        <title>De novo assembly of Pectinophora gossypiella (Pink Bollworm) gut transcriptome.</title>
        <authorList>
            <person name="Tassone E.E."/>
        </authorList>
    </citation>
    <scope>NUCLEOTIDE SEQUENCE</scope>
</reference>
<name>A0A1E1WV80_PECGO</name>
<protein>
    <submittedName>
        <fullName evidence="1">Uncharacterized protein</fullName>
    </submittedName>
</protein>
<dbReference type="EMBL" id="GDQN01000105">
    <property type="protein sequence ID" value="JAT90949.1"/>
    <property type="molecule type" value="Transcribed_RNA"/>
</dbReference>
<sequence length="137" mass="15552">TFRVLHTNLKQIMNLQVDNRSGPITLHQNNIGQNMIGVQQNHQTSIQSIQSSLNAPTNIQSTLNLPSSMSLNINNNPTSMANTIRSTKMDEIPQNLIVHRSIPPSNGIDIDQLYRNQQQMQPLLMRNGLHDAYRREE</sequence>
<gene>
    <name evidence="1" type="ORF">g.4275</name>
</gene>
<evidence type="ECO:0000313" key="1">
    <source>
        <dbReference type="EMBL" id="JAT90949.1"/>
    </source>
</evidence>